<dbReference type="AlphaFoldDB" id="A0AAU8VDG0"/>
<protein>
    <submittedName>
        <fullName evidence="2">Exo-alpha-sialidase</fullName>
    </submittedName>
</protein>
<feature type="domain" description="F5/8 type C" evidence="1">
    <location>
        <begin position="324"/>
        <end position="457"/>
    </location>
</feature>
<dbReference type="SUPFAM" id="SSF49785">
    <property type="entry name" value="Galactose-binding domain-like"/>
    <property type="match status" value="1"/>
</dbReference>
<dbReference type="Gene3D" id="2.60.40.1740">
    <property type="entry name" value="hypothetical protein (bacova_03559)"/>
    <property type="match status" value="2"/>
</dbReference>
<dbReference type="RefSeq" id="WP_078395656.1">
    <property type="nucleotide sequence ID" value="NZ_CP016374.1"/>
</dbReference>
<dbReference type="InterPro" id="IPR013728">
    <property type="entry name" value="BT_3987-like_N"/>
</dbReference>
<dbReference type="InterPro" id="IPR008979">
    <property type="entry name" value="Galactose-bd-like_sf"/>
</dbReference>
<dbReference type="Gene3D" id="2.60.120.260">
    <property type="entry name" value="Galactose-binding domain-like"/>
    <property type="match status" value="1"/>
</dbReference>
<dbReference type="EMBL" id="CP016374">
    <property type="protein sequence ID" value="AQX00920.1"/>
    <property type="molecule type" value="Genomic_DNA"/>
</dbReference>
<dbReference type="PROSITE" id="PS51257">
    <property type="entry name" value="PROKAR_LIPOPROTEIN"/>
    <property type="match status" value="1"/>
</dbReference>
<dbReference type="Pfam" id="PF00754">
    <property type="entry name" value="F5_F8_type_C"/>
    <property type="match status" value="1"/>
</dbReference>
<name>A0AAU8VDG0_9FLAO</name>
<evidence type="ECO:0000259" key="1">
    <source>
        <dbReference type="PROSITE" id="PS50022"/>
    </source>
</evidence>
<dbReference type="Proteomes" id="UP000190848">
    <property type="component" value="Chromosome"/>
</dbReference>
<organism evidence="2 3">
    <name type="scientific">Elizabethkingia anophelis</name>
    <dbReference type="NCBI Taxonomy" id="1117645"/>
    <lineage>
        <taxon>Bacteria</taxon>
        <taxon>Pseudomonadati</taxon>
        <taxon>Bacteroidota</taxon>
        <taxon>Flavobacteriia</taxon>
        <taxon>Flavobacteriales</taxon>
        <taxon>Weeksellaceae</taxon>
        <taxon>Elizabethkingia</taxon>
    </lineage>
</organism>
<proteinExistence type="predicted"/>
<dbReference type="PROSITE" id="PS50022">
    <property type="entry name" value="FA58C_3"/>
    <property type="match status" value="1"/>
</dbReference>
<dbReference type="InterPro" id="IPR000421">
    <property type="entry name" value="FA58C"/>
</dbReference>
<evidence type="ECO:0000313" key="2">
    <source>
        <dbReference type="EMBL" id="AQX00920.1"/>
    </source>
</evidence>
<reference evidence="2 3" key="1">
    <citation type="submission" date="2016-07" db="EMBL/GenBank/DDBJ databases">
        <title>Revisiting the taxonomy of the Elizabethkingia Genus using Whole-Genome Sequencing, Optical Mapping, and MALDI-TOF, along with proposal of three novel Elizabethkingia species: Elizabethkingia bruuniana sp. nov., Elizabethkingia ursingii sp. nov., and Elizabethkingia occulta sp. nov.</title>
        <authorList>
            <person name="Nicholson A.C."/>
        </authorList>
    </citation>
    <scope>NUCLEOTIDE SEQUENCE [LARGE SCALE GENOMIC DNA]</scope>
    <source>
        <strain evidence="2 3">F3201</strain>
    </source>
</reference>
<accession>A0AAU8VDG0</accession>
<dbReference type="Pfam" id="PF08522">
    <property type="entry name" value="BT_3987-like_N"/>
    <property type="match status" value="2"/>
</dbReference>
<sequence>MKIYKTTTYSISILFLWSLLFSCREEENADISSKDALQVYLQASNNKDQAIISSPVSILQGKFATDSNDLFYAVATREVTKNTQLIVSADSDPILIERYKNQYGKTLPLLPQDSYTLPETISIPAGKSISDKMLAITWKDPAAIKDKNATYILPISIKSMDNKDATLTSNRNTIFLEVKFNEITYSFKTVTGKTSDNIILNKSKSGFTEIRGNNPTLSASLNTSINIDSQVKISIDNSLIAAYNIANGKQLLALPENMYTLNKTSLNIPKGKTVSDILEIQFTTTASQLNNQSQYLLPIKTVSQNAIPTSNDVVYLIISIEENNIRSGAAVSGNTISRNNWSVKTDSNYDPQGNGAATMIDGNNSTGWISNYEDSSAQVILDMKTIHTLKGLSITPTYLYDFYVLFPKNITIYTSTDGTNWVKQGTYSNQTAGGSSQTPYTGWITFIDSVTTRYIKFDFIITDEVFGMVGIGELNAVE</sequence>
<evidence type="ECO:0000313" key="3">
    <source>
        <dbReference type="Proteomes" id="UP000190848"/>
    </source>
</evidence>
<gene>
    <name evidence="2" type="ORF">BBD32_05335</name>
</gene>